<organism evidence="3 4">
    <name type="scientific">Candidatus Magasanikbacteria bacterium RIFCSPHIGHO2_02_FULL_45_10</name>
    <dbReference type="NCBI Taxonomy" id="1798679"/>
    <lineage>
        <taxon>Bacteria</taxon>
        <taxon>Candidatus Magasanikiibacteriota</taxon>
    </lineage>
</organism>
<reference evidence="3 4" key="1">
    <citation type="journal article" date="2016" name="Nat. Commun.">
        <title>Thousands of microbial genomes shed light on interconnected biogeochemical processes in an aquifer system.</title>
        <authorList>
            <person name="Anantharaman K."/>
            <person name="Brown C.T."/>
            <person name="Hug L.A."/>
            <person name="Sharon I."/>
            <person name="Castelle C.J."/>
            <person name="Probst A.J."/>
            <person name="Thomas B.C."/>
            <person name="Singh A."/>
            <person name="Wilkins M.J."/>
            <person name="Karaoz U."/>
            <person name="Brodie E.L."/>
            <person name="Williams K.H."/>
            <person name="Hubbard S.S."/>
            <person name="Banfield J.F."/>
        </authorList>
    </citation>
    <scope>NUCLEOTIDE SEQUENCE [LARGE SCALE GENOMIC DNA]</scope>
</reference>
<dbReference type="Proteomes" id="UP000176413">
    <property type="component" value="Unassembled WGS sequence"/>
</dbReference>
<protein>
    <recommendedName>
        <fullName evidence="2">Integrase catalytic domain-containing protein</fullName>
    </recommendedName>
</protein>
<dbReference type="PANTHER" id="PTHR46889">
    <property type="entry name" value="TRANSPOSASE INSF FOR INSERTION SEQUENCE IS3B-RELATED"/>
    <property type="match status" value="1"/>
</dbReference>
<dbReference type="EMBL" id="MFQA01000031">
    <property type="protein sequence ID" value="OGH68778.1"/>
    <property type="molecule type" value="Genomic_DNA"/>
</dbReference>
<dbReference type="InterPro" id="IPR036397">
    <property type="entry name" value="RNaseH_sf"/>
</dbReference>
<evidence type="ECO:0000259" key="2">
    <source>
        <dbReference type="PROSITE" id="PS50994"/>
    </source>
</evidence>
<evidence type="ECO:0000256" key="1">
    <source>
        <dbReference type="SAM" id="MobiDB-lite"/>
    </source>
</evidence>
<feature type="region of interest" description="Disordered" evidence="1">
    <location>
        <begin position="1"/>
        <end position="26"/>
    </location>
</feature>
<evidence type="ECO:0000313" key="4">
    <source>
        <dbReference type="Proteomes" id="UP000176413"/>
    </source>
</evidence>
<dbReference type="PROSITE" id="PS50994">
    <property type="entry name" value="INTEGRASE"/>
    <property type="match status" value="1"/>
</dbReference>
<dbReference type="Pfam" id="PF13683">
    <property type="entry name" value="rve_3"/>
    <property type="match status" value="1"/>
</dbReference>
<feature type="compositionally biased region" description="Polar residues" evidence="1">
    <location>
        <begin position="14"/>
        <end position="26"/>
    </location>
</feature>
<name>A0A1F6MB41_9BACT</name>
<dbReference type="InterPro" id="IPR012337">
    <property type="entry name" value="RNaseH-like_sf"/>
</dbReference>
<gene>
    <name evidence="3" type="ORF">A3D53_03795</name>
</gene>
<dbReference type="InterPro" id="IPR050900">
    <property type="entry name" value="Transposase_IS3/IS150/IS904"/>
</dbReference>
<dbReference type="Gene3D" id="3.30.420.10">
    <property type="entry name" value="Ribonuclease H-like superfamily/Ribonuclease H"/>
    <property type="match status" value="1"/>
</dbReference>
<sequence length="94" mass="10889">MSGAYESLLREYGTTPSHSSKSSPWQNGYQESFYSQFKLELGNPNRFTHIGELIEAIHQQIAYYNHRRIHSALRMPPVLFKQKQQLKYAAITAT</sequence>
<comment type="caution">
    <text evidence="3">The sequence shown here is derived from an EMBL/GenBank/DDBJ whole genome shotgun (WGS) entry which is preliminary data.</text>
</comment>
<dbReference type="GO" id="GO:0003676">
    <property type="term" value="F:nucleic acid binding"/>
    <property type="evidence" value="ECO:0007669"/>
    <property type="project" value="InterPro"/>
</dbReference>
<dbReference type="GO" id="GO:0015074">
    <property type="term" value="P:DNA integration"/>
    <property type="evidence" value="ECO:0007669"/>
    <property type="project" value="InterPro"/>
</dbReference>
<accession>A0A1F6MB41</accession>
<dbReference type="AlphaFoldDB" id="A0A1F6MB41"/>
<proteinExistence type="predicted"/>
<dbReference type="InterPro" id="IPR001584">
    <property type="entry name" value="Integrase_cat-core"/>
</dbReference>
<feature type="domain" description="Integrase catalytic" evidence="2">
    <location>
        <begin position="1"/>
        <end position="85"/>
    </location>
</feature>
<dbReference type="PANTHER" id="PTHR46889:SF4">
    <property type="entry name" value="TRANSPOSASE INSO FOR INSERTION SEQUENCE ELEMENT IS911B-RELATED"/>
    <property type="match status" value="1"/>
</dbReference>
<dbReference type="SUPFAM" id="SSF53098">
    <property type="entry name" value="Ribonuclease H-like"/>
    <property type="match status" value="1"/>
</dbReference>
<evidence type="ECO:0000313" key="3">
    <source>
        <dbReference type="EMBL" id="OGH68778.1"/>
    </source>
</evidence>